<keyword evidence="2" id="KW-0479">Metal-binding</keyword>
<dbReference type="InterPro" id="IPR007197">
    <property type="entry name" value="rSAM"/>
</dbReference>
<dbReference type="PANTHER" id="PTHR11228:SF35">
    <property type="entry name" value="MOLYBDENUM COFACTOR BIOSYNTHESIS PROTEIN A-RELATED"/>
    <property type="match status" value="1"/>
</dbReference>
<accession>X1ALK3</accession>
<evidence type="ECO:0000256" key="4">
    <source>
        <dbReference type="ARBA" id="ARBA00023014"/>
    </source>
</evidence>
<dbReference type="GO" id="GO:0051536">
    <property type="term" value="F:iron-sulfur cluster binding"/>
    <property type="evidence" value="ECO:0007669"/>
    <property type="project" value="UniProtKB-KW"/>
</dbReference>
<keyword evidence="1" id="KW-0949">S-adenosyl-L-methionine</keyword>
<sequence>MTAEIIYVNKKSGIPLYGIDYIGIIDRGTNVIELKLLTLCNLKCKYCFVSAGAYNNNFIVDPSYLIEKLDPIIENKGRNNIEIHLAPYGEVLLYPKLIELIKYLWKIDGIETISMQSNGMLLNRDIIKKLEEVGLTRINISLNSLNEEKASYLCDSNFNMNALLKNINLLLNSKINVLIAPVWFPGENDDDIEDIIKFIIRLRDQGYSEKKIQIGIQKYLIYKTGRKLKKFIFSKEL</sequence>
<feature type="domain" description="Radical SAM core" evidence="5">
    <location>
        <begin position="24"/>
        <end position="237"/>
    </location>
</feature>
<dbReference type="SFLD" id="SFLDS00029">
    <property type="entry name" value="Radical_SAM"/>
    <property type="match status" value="1"/>
</dbReference>
<keyword evidence="4" id="KW-0411">Iron-sulfur</keyword>
<evidence type="ECO:0000259" key="5">
    <source>
        <dbReference type="PROSITE" id="PS51918"/>
    </source>
</evidence>
<dbReference type="EMBL" id="BART01006826">
    <property type="protein sequence ID" value="GAG70377.1"/>
    <property type="molecule type" value="Genomic_DNA"/>
</dbReference>
<evidence type="ECO:0000256" key="2">
    <source>
        <dbReference type="ARBA" id="ARBA00022723"/>
    </source>
</evidence>
<dbReference type="SUPFAM" id="SSF102114">
    <property type="entry name" value="Radical SAM enzymes"/>
    <property type="match status" value="1"/>
</dbReference>
<reference evidence="6" key="1">
    <citation type="journal article" date="2014" name="Front. Microbiol.">
        <title>High frequency of phylogenetically diverse reductive dehalogenase-homologous genes in deep subseafloor sedimentary metagenomes.</title>
        <authorList>
            <person name="Kawai M."/>
            <person name="Futagami T."/>
            <person name="Toyoda A."/>
            <person name="Takaki Y."/>
            <person name="Nishi S."/>
            <person name="Hori S."/>
            <person name="Arai W."/>
            <person name="Tsubouchi T."/>
            <person name="Morono Y."/>
            <person name="Uchiyama I."/>
            <person name="Ito T."/>
            <person name="Fujiyama A."/>
            <person name="Inagaki F."/>
            <person name="Takami H."/>
        </authorList>
    </citation>
    <scope>NUCLEOTIDE SEQUENCE</scope>
    <source>
        <strain evidence="6">Expedition CK06-06</strain>
    </source>
</reference>
<dbReference type="GO" id="GO:0046872">
    <property type="term" value="F:metal ion binding"/>
    <property type="evidence" value="ECO:0007669"/>
    <property type="project" value="UniProtKB-KW"/>
</dbReference>
<evidence type="ECO:0000256" key="1">
    <source>
        <dbReference type="ARBA" id="ARBA00022691"/>
    </source>
</evidence>
<dbReference type="Gene3D" id="3.20.20.70">
    <property type="entry name" value="Aldolase class I"/>
    <property type="match status" value="1"/>
</dbReference>
<comment type="caution">
    <text evidence="6">The sequence shown here is derived from an EMBL/GenBank/DDBJ whole genome shotgun (WGS) entry which is preliminary data.</text>
</comment>
<evidence type="ECO:0000313" key="6">
    <source>
        <dbReference type="EMBL" id="GAG70377.1"/>
    </source>
</evidence>
<dbReference type="GO" id="GO:0003824">
    <property type="term" value="F:catalytic activity"/>
    <property type="evidence" value="ECO:0007669"/>
    <property type="project" value="InterPro"/>
</dbReference>
<proteinExistence type="predicted"/>
<dbReference type="PANTHER" id="PTHR11228">
    <property type="entry name" value="RADICAL SAM DOMAIN PROTEIN"/>
    <property type="match status" value="1"/>
</dbReference>
<protein>
    <recommendedName>
        <fullName evidence="5">Radical SAM core domain-containing protein</fullName>
    </recommendedName>
</protein>
<dbReference type="PROSITE" id="PS51918">
    <property type="entry name" value="RADICAL_SAM"/>
    <property type="match status" value="1"/>
</dbReference>
<dbReference type="InterPro" id="IPR006638">
    <property type="entry name" value="Elp3/MiaA/NifB-like_rSAM"/>
</dbReference>
<dbReference type="AlphaFoldDB" id="X1ALK3"/>
<dbReference type="InterPro" id="IPR058240">
    <property type="entry name" value="rSAM_sf"/>
</dbReference>
<gene>
    <name evidence="6" type="ORF">S01H4_15580</name>
</gene>
<dbReference type="InterPro" id="IPR050377">
    <property type="entry name" value="Radical_SAM_PqqE_MftC-like"/>
</dbReference>
<dbReference type="SMART" id="SM00729">
    <property type="entry name" value="Elp3"/>
    <property type="match status" value="1"/>
</dbReference>
<evidence type="ECO:0000256" key="3">
    <source>
        <dbReference type="ARBA" id="ARBA00023004"/>
    </source>
</evidence>
<dbReference type="InterPro" id="IPR013785">
    <property type="entry name" value="Aldolase_TIM"/>
</dbReference>
<organism evidence="6">
    <name type="scientific">marine sediment metagenome</name>
    <dbReference type="NCBI Taxonomy" id="412755"/>
    <lineage>
        <taxon>unclassified sequences</taxon>
        <taxon>metagenomes</taxon>
        <taxon>ecological metagenomes</taxon>
    </lineage>
</organism>
<name>X1ALK3_9ZZZZ</name>
<dbReference type="Pfam" id="PF04055">
    <property type="entry name" value="Radical_SAM"/>
    <property type="match status" value="1"/>
</dbReference>
<keyword evidence="3" id="KW-0408">Iron</keyword>
<dbReference type="CDD" id="cd01335">
    <property type="entry name" value="Radical_SAM"/>
    <property type="match status" value="1"/>
</dbReference>
<dbReference type="SFLD" id="SFLDG01067">
    <property type="entry name" value="SPASM/twitch_domain_containing"/>
    <property type="match status" value="1"/>
</dbReference>